<keyword evidence="3" id="KW-1185">Reference proteome</keyword>
<reference evidence="2" key="1">
    <citation type="journal article" date="2020" name="Stud. Mycol.">
        <title>101 Dothideomycetes genomes: a test case for predicting lifestyles and emergence of pathogens.</title>
        <authorList>
            <person name="Haridas S."/>
            <person name="Albert R."/>
            <person name="Binder M."/>
            <person name="Bloem J."/>
            <person name="Labutti K."/>
            <person name="Salamov A."/>
            <person name="Andreopoulos B."/>
            <person name="Baker S."/>
            <person name="Barry K."/>
            <person name="Bills G."/>
            <person name="Bluhm B."/>
            <person name="Cannon C."/>
            <person name="Castanera R."/>
            <person name="Culley D."/>
            <person name="Daum C."/>
            <person name="Ezra D."/>
            <person name="Gonzalez J."/>
            <person name="Henrissat B."/>
            <person name="Kuo A."/>
            <person name="Liang C."/>
            <person name="Lipzen A."/>
            <person name="Lutzoni F."/>
            <person name="Magnuson J."/>
            <person name="Mondo S."/>
            <person name="Nolan M."/>
            <person name="Ohm R."/>
            <person name="Pangilinan J."/>
            <person name="Park H.-J."/>
            <person name="Ramirez L."/>
            <person name="Alfaro M."/>
            <person name="Sun H."/>
            <person name="Tritt A."/>
            <person name="Yoshinaga Y."/>
            <person name="Zwiers L.-H."/>
            <person name="Turgeon B."/>
            <person name="Goodwin S."/>
            <person name="Spatafora J."/>
            <person name="Crous P."/>
            <person name="Grigoriev I."/>
        </authorList>
    </citation>
    <scope>NUCLEOTIDE SEQUENCE</scope>
    <source>
        <strain evidence="2">CBS 113979</strain>
    </source>
</reference>
<dbReference type="OrthoDB" id="3797485at2759"/>
<protein>
    <submittedName>
        <fullName evidence="2">Uncharacterized protein</fullName>
    </submittedName>
</protein>
<dbReference type="AlphaFoldDB" id="A0A6G1GV86"/>
<evidence type="ECO:0000256" key="1">
    <source>
        <dbReference type="SAM" id="MobiDB-lite"/>
    </source>
</evidence>
<evidence type="ECO:0000313" key="3">
    <source>
        <dbReference type="Proteomes" id="UP000800041"/>
    </source>
</evidence>
<feature type="compositionally biased region" description="Basic and acidic residues" evidence="1">
    <location>
        <begin position="57"/>
        <end position="71"/>
    </location>
</feature>
<name>A0A6G1GV86_9PEZI</name>
<feature type="region of interest" description="Disordered" evidence="1">
    <location>
        <begin position="55"/>
        <end position="104"/>
    </location>
</feature>
<proteinExistence type="predicted"/>
<accession>A0A6G1GV86</accession>
<evidence type="ECO:0000313" key="2">
    <source>
        <dbReference type="EMBL" id="KAF1984866.1"/>
    </source>
</evidence>
<feature type="compositionally biased region" description="Polar residues" evidence="1">
    <location>
        <begin position="1"/>
        <end position="21"/>
    </location>
</feature>
<dbReference type="EMBL" id="ML977165">
    <property type="protein sequence ID" value="KAF1984866.1"/>
    <property type="molecule type" value="Genomic_DNA"/>
</dbReference>
<feature type="region of interest" description="Disordered" evidence="1">
    <location>
        <begin position="1"/>
        <end position="32"/>
    </location>
</feature>
<gene>
    <name evidence="2" type="ORF">K402DRAFT_395235</name>
</gene>
<sequence>MSVSKNSSQQERSLAQQQLRNVQIEESEKKASASAQAGLNLNLFGAISGVFAGKSKKTTDTDANGKSHSVEDSQGVAHAKGAGGGTLNAIGSAKADSMERERKLEGESVDFLGIEERK</sequence>
<organism evidence="2 3">
    <name type="scientific">Aulographum hederae CBS 113979</name>
    <dbReference type="NCBI Taxonomy" id="1176131"/>
    <lineage>
        <taxon>Eukaryota</taxon>
        <taxon>Fungi</taxon>
        <taxon>Dikarya</taxon>
        <taxon>Ascomycota</taxon>
        <taxon>Pezizomycotina</taxon>
        <taxon>Dothideomycetes</taxon>
        <taxon>Pleosporomycetidae</taxon>
        <taxon>Aulographales</taxon>
        <taxon>Aulographaceae</taxon>
    </lineage>
</organism>
<dbReference type="Proteomes" id="UP000800041">
    <property type="component" value="Unassembled WGS sequence"/>
</dbReference>